<dbReference type="GO" id="GO:0006363">
    <property type="term" value="P:termination of RNA polymerase I transcription"/>
    <property type="evidence" value="ECO:0007669"/>
    <property type="project" value="TreeGrafter"/>
</dbReference>
<evidence type="ECO:0000256" key="3">
    <source>
        <dbReference type="ARBA" id="ARBA00022723"/>
    </source>
</evidence>
<dbReference type="InterPro" id="IPR001222">
    <property type="entry name" value="Znf_TFIIS"/>
</dbReference>
<keyword evidence="13" id="KW-1185">Reference proteome</keyword>
<dbReference type="PANTHER" id="PTHR11239:SF14">
    <property type="entry name" value="DNA-DIRECTED RNA POLYMERASE I SUBUNIT RPA12"/>
    <property type="match status" value="1"/>
</dbReference>
<evidence type="ECO:0000256" key="4">
    <source>
        <dbReference type="ARBA" id="ARBA00022771"/>
    </source>
</evidence>
<dbReference type="GO" id="GO:0003676">
    <property type="term" value="F:nucleic acid binding"/>
    <property type="evidence" value="ECO:0007669"/>
    <property type="project" value="InterPro"/>
</dbReference>
<evidence type="ECO:0000256" key="2">
    <source>
        <dbReference type="ARBA" id="ARBA00022478"/>
    </source>
</evidence>
<evidence type="ECO:0000256" key="10">
    <source>
        <dbReference type="PIRSR" id="PIRSR005586-2"/>
    </source>
</evidence>
<sequence>MNPSANSALSTLIYGSLIFCETCNSLLDIPGDQDIIICNVCGDTKSGAHFENIETITVTKPSAFPSVLKNKRSLITGISEEHVEKATIEELCSKCGNNQMTFYTMQLRSADEGQTVFYQCTKCNYQYRVNN</sequence>
<comment type="similarity">
    <text evidence="8">Belongs to the archaeal rpoM/eukaryotic RPA12/RPB9/RPC11 RNA polymerase family.</text>
</comment>
<evidence type="ECO:0000256" key="6">
    <source>
        <dbReference type="ARBA" id="ARBA00023163"/>
    </source>
</evidence>
<reference evidence="12 13" key="1">
    <citation type="journal article" date="2018" name="MBio">
        <title>Comparative Genomics Reveals the Core Gene Toolbox for the Fungus-Insect Symbiosis.</title>
        <authorList>
            <person name="Wang Y."/>
            <person name="Stata M."/>
            <person name="Wang W."/>
            <person name="Stajich J.E."/>
            <person name="White M.M."/>
            <person name="Moncalvo J.M."/>
        </authorList>
    </citation>
    <scope>NUCLEOTIDE SEQUENCE [LARGE SCALE GENOMIC DNA]</scope>
    <source>
        <strain evidence="12 13">SWE-8-4</strain>
    </source>
</reference>
<dbReference type="PROSITE" id="PS01030">
    <property type="entry name" value="RNA_POL_M_15KD"/>
    <property type="match status" value="1"/>
</dbReference>
<feature type="binding site" evidence="9">
    <location>
        <position position="120"/>
    </location>
    <ligand>
        <name>Zn(2+)</name>
        <dbReference type="ChEBI" id="CHEBI:29105"/>
        <label>2</label>
    </ligand>
</feature>
<name>A0A2T9YP37_9FUNG</name>
<dbReference type="InterPro" id="IPR019761">
    <property type="entry name" value="DNA-dir_RNA_pol-M_15_CS"/>
</dbReference>
<dbReference type="SUPFAM" id="SSF57783">
    <property type="entry name" value="Zinc beta-ribbon"/>
    <property type="match status" value="1"/>
</dbReference>
<feature type="domain" description="TFIIS-type" evidence="11">
    <location>
        <begin position="88"/>
        <end position="128"/>
    </location>
</feature>
<evidence type="ECO:0000256" key="1">
    <source>
        <dbReference type="ARBA" id="ARBA00004604"/>
    </source>
</evidence>
<dbReference type="GO" id="GO:0008270">
    <property type="term" value="F:zinc ion binding"/>
    <property type="evidence" value="ECO:0007669"/>
    <property type="project" value="UniProtKB-KW"/>
</dbReference>
<protein>
    <recommendedName>
        <fullName evidence="8">DNA-directed RNA polymerase subunit</fullName>
    </recommendedName>
</protein>
<dbReference type="STRING" id="133385.A0A2T9YP37"/>
<keyword evidence="6 8" id="KW-0804">Transcription</keyword>
<dbReference type="PANTHER" id="PTHR11239">
    <property type="entry name" value="DNA-DIRECTED RNA POLYMERASE"/>
    <property type="match status" value="1"/>
</dbReference>
<feature type="binding site" evidence="9">
    <location>
        <position position="41"/>
    </location>
    <ligand>
        <name>Zn(2+)</name>
        <dbReference type="ChEBI" id="CHEBI:29105"/>
        <label>1</label>
    </ligand>
</feature>
<dbReference type="InterPro" id="IPR012164">
    <property type="entry name" value="Rpa12/Rpb9/Rpc10/TFS"/>
</dbReference>
<dbReference type="SMART" id="SM00440">
    <property type="entry name" value="ZnF_C2C2"/>
    <property type="match status" value="1"/>
</dbReference>
<evidence type="ECO:0000256" key="8">
    <source>
        <dbReference type="PIRNR" id="PIRNR005586"/>
    </source>
</evidence>
<dbReference type="OrthoDB" id="10056816at2759"/>
<feature type="zinc finger region" description="C4-type" evidence="10">
    <location>
        <begin position="20"/>
        <end position="41"/>
    </location>
</feature>
<comment type="subcellular location">
    <subcellularLocation>
        <location evidence="1">Nucleus</location>
        <location evidence="1">Nucleolus</location>
    </subcellularLocation>
</comment>
<dbReference type="InterPro" id="IPR034004">
    <property type="entry name" value="Zn_ribbon_RPA12_C"/>
</dbReference>
<evidence type="ECO:0000256" key="7">
    <source>
        <dbReference type="ARBA" id="ARBA00023242"/>
    </source>
</evidence>
<dbReference type="Proteomes" id="UP000245383">
    <property type="component" value="Unassembled WGS sequence"/>
</dbReference>
<dbReference type="EMBL" id="MBFR01000101">
    <property type="protein sequence ID" value="PVU94110.1"/>
    <property type="molecule type" value="Genomic_DNA"/>
</dbReference>
<keyword evidence="2 8" id="KW-0240">DNA-directed RNA polymerase</keyword>
<organism evidence="12 13">
    <name type="scientific">Smittium simulii</name>
    <dbReference type="NCBI Taxonomy" id="133385"/>
    <lineage>
        <taxon>Eukaryota</taxon>
        <taxon>Fungi</taxon>
        <taxon>Fungi incertae sedis</taxon>
        <taxon>Zoopagomycota</taxon>
        <taxon>Kickxellomycotina</taxon>
        <taxon>Harpellomycetes</taxon>
        <taxon>Harpellales</taxon>
        <taxon>Legeriomycetaceae</taxon>
        <taxon>Smittium</taxon>
    </lineage>
</organism>
<keyword evidence="5 9" id="KW-0862">Zinc</keyword>
<dbReference type="PROSITE" id="PS51133">
    <property type="entry name" value="ZF_TFIIS_2"/>
    <property type="match status" value="1"/>
</dbReference>
<feature type="binding site" evidence="9">
    <location>
        <position position="38"/>
    </location>
    <ligand>
        <name>Zn(2+)</name>
        <dbReference type="ChEBI" id="CHEBI:29105"/>
        <label>1</label>
    </ligand>
</feature>
<dbReference type="Gene3D" id="2.20.25.10">
    <property type="match status" value="1"/>
</dbReference>
<evidence type="ECO:0000256" key="5">
    <source>
        <dbReference type="ARBA" id="ARBA00022833"/>
    </source>
</evidence>
<gene>
    <name evidence="12" type="ORF">BB561_002792</name>
</gene>
<keyword evidence="3 9" id="KW-0479">Metal-binding</keyword>
<evidence type="ECO:0000313" key="12">
    <source>
        <dbReference type="EMBL" id="PVU94110.1"/>
    </source>
</evidence>
<comment type="caution">
    <text evidence="12">The sequence shown here is derived from an EMBL/GenBank/DDBJ whole genome shotgun (WGS) entry which is preliminary data.</text>
</comment>
<keyword evidence="4 10" id="KW-0863">Zinc-finger</keyword>
<keyword evidence="7 8" id="KW-0539">Nucleus</keyword>
<dbReference type="PIRSF" id="PIRSF005586">
    <property type="entry name" value="RNApol_RpoM"/>
    <property type="match status" value="1"/>
</dbReference>
<accession>A0A2T9YP37</accession>
<dbReference type="GO" id="GO:0005736">
    <property type="term" value="C:RNA polymerase I complex"/>
    <property type="evidence" value="ECO:0007669"/>
    <property type="project" value="TreeGrafter"/>
</dbReference>
<evidence type="ECO:0000259" key="11">
    <source>
        <dbReference type="PROSITE" id="PS51133"/>
    </source>
</evidence>
<feature type="binding site" evidence="9">
    <location>
        <position position="23"/>
    </location>
    <ligand>
        <name>Zn(2+)</name>
        <dbReference type="ChEBI" id="CHEBI:29105"/>
        <label>1</label>
    </ligand>
</feature>
<feature type="binding site" evidence="9">
    <location>
        <position position="20"/>
    </location>
    <ligand>
        <name>Zn(2+)</name>
        <dbReference type="ChEBI" id="CHEBI:29105"/>
        <label>1</label>
    </ligand>
</feature>
<dbReference type="CDD" id="cd10507">
    <property type="entry name" value="Zn-ribbon_RPA12"/>
    <property type="match status" value="1"/>
</dbReference>
<evidence type="ECO:0000256" key="9">
    <source>
        <dbReference type="PIRSR" id="PIRSR005586-1"/>
    </source>
</evidence>
<feature type="binding site" evidence="9">
    <location>
        <position position="95"/>
    </location>
    <ligand>
        <name>Zn(2+)</name>
        <dbReference type="ChEBI" id="CHEBI:29105"/>
        <label>2</label>
    </ligand>
</feature>
<evidence type="ECO:0000313" key="13">
    <source>
        <dbReference type="Proteomes" id="UP000245383"/>
    </source>
</evidence>
<dbReference type="AlphaFoldDB" id="A0A2T9YP37"/>
<dbReference type="Pfam" id="PF01096">
    <property type="entry name" value="Zn_ribbon_TFIIS"/>
    <property type="match status" value="1"/>
</dbReference>
<proteinExistence type="inferred from homology"/>
<feature type="binding site" evidence="9">
    <location>
        <position position="123"/>
    </location>
    <ligand>
        <name>Zn(2+)</name>
        <dbReference type="ChEBI" id="CHEBI:29105"/>
        <label>2</label>
    </ligand>
</feature>
<comment type="function">
    <text evidence="8">DNA-dependent RNA polymerase catalyzes the transcription of DNA into RNA using the four ribonucleoside triphosphates as substrates.</text>
</comment>
<dbReference type="GO" id="GO:0003899">
    <property type="term" value="F:DNA-directed RNA polymerase activity"/>
    <property type="evidence" value="ECO:0007669"/>
    <property type="project" value="InterPro"/>
</dbReference>
<feature type="binding site" evidence="9">
    <location>
        <position position="92"/>
    </location>
    <ligand>
        <name>Zn(2+)</name>
        <dbReference type="ChEBI" id="CHEBI:29105"/>
        <label>2</label>
    </ligand>
</feature>